<dbReference type="AlphaFoldDB" id="A0A2D4HXQ1"/>
<dbReference type="EMBL" id="IACK01069313">
    <property type="protein sequence ID" value="LAA76686.1"/>
    <property type="molecule type" value="Transcribed_RNA"/>
</dbReference>
<organism evidence="1">
    <name type="scientific">Micrurus lemniscatus lemniscatus</name>
    <dbReference type="NCBI Taxonomy" id="129467"/>
    <lineage>
        <taxon>Eukaryota</taxon>
        <taxon>Metazoa</taxon>
        <taxon>Chordata</taxon>
        <taxon>Craniata</taxon>
        <taxon>Vertebrata</taxon>
        <taxon>Euteleostomi</taxon>
        <taxon>Lepidosauria</taxon>
        <taxon>Squamata</taxon>
        <taxon>Bifurcata</taxon>
        <taxon>Unidentata</taxon>
        <taxon>Episquamata</taxon>
        <taxon>Toxicofera</taxon>
        <taxon>Serpentes</taxon>
        <taxon>Colubroidea</taxon>
        <taxon>Elapidae</taxon>
        <taxon>Elapinae</taxon>
        <taxon>Micrurus</taxon>
    </lineage>
</organism>
<reference evidence="1" key="2">
    <citation type="submission" date="2017-11" db="EMBL/GenBank/DDBJ databases">
        <title>Coralsnake Venomics: Analyses of Venom Gland Transcriptomes and Proteomes of Six Brazilian Taxa.</title>
        <authorList>
            <person name="Aird S.D."/>
            <person name="Jorge da Silva N."/>
            <person name="Qiu L."/>
            <person name="Villar-Briones A."/>
            <person name="Aparecida-Saddi V."/>
            <person name="Campos-Telles M.P."/>
            <person name="Grau M."/>
            <person name="Mikheyev A.S."/>
        </authorList>
    </citation>
    <scope>NUCLEOTIDE SEQUENCE</scope>
    <source>
        <tissue evidence="1">Venom_gland</tissue>
    </source>
</reference>
<accession>A0A2D4HXQ1</accession>
<proteinExistence type="predicted"/>
<sequence>MYCIHHHQPPFLHLFGHGDTFKLKNQSVPFQILNPVFYNSSVARLHTEVAGWSSKSDKSRTPQEQGHCPVGSVPNLLASAGAVIYPVGPLPDPPASKGAMGW</sequence>
<reference evidence="1" key="1">
    <citation type="submission" date="2017-07" db="EMBL/GenBank/DDBJ databases">
        <authorList>
            <person name="Mikheyev A."/>
            <person name="Grau M."/>
        </authorList>
    </citation>
    <scope>NUCLEOTIDE SEQUENCE</scope>
    <source>
        <tissue evidence="1">Venom_gland</tissue>
    </source>
</reference>
<name>A0A2D4HXQ1_MICLE</name>
<evidence type="ECO:0000313" key="1">
    <source>
        <dbReference type="EMBL" id="LAA76686.1"/>
    </source>
</evidence>
<protein>
    <submittedName>
        <fullName evidence="1">Uncharacterized protein</fullName>
    </submittedName>
</protein>